<dbReference type="RefSeq" id="WP_259134930.1">
    <property type="nucleotide sequence ID" value="NZ_JANUCS010000009.1"/>
</dbReference>
<keyword evidence="2" id="KW-0808">Transferase</keyword>
<gene>
    <name evidence="2" type="ORF">D5R95_01610</name>
</gene>
<dbReference type="Gene3D" id="3.40.50.150">
    <property type="entry name" value="Vaccinia Virus protein VP39"/>
    <property type="match status" value="1"/>
</dbReference>
<name>A0A3R7VZ14_9EURY</name>
<dbReference type="CDD" id="cd02440">
    <property type="entry name" value="AdoMet_MTases"/>
    <property type="match status" value="1"/>
</dbReference>
<dbReference type="InterPro" id="IPR029063">
    <property type="entry name" value="SAM-dependent_MTases_sf"/>
</dbReference>
<dbReference type="EMBL" id="QZAB01000109">
    <property type="protein sequence ID" value="RQD90723.1"/>
    <property type="molecule type" value="Genomic_DNA"/>
</dbReference>
<evidence type="ECO:0000313" key="2">
    <source>
        <dbReference type="EMBL" id="RQD90723.1"/>
    </source>
</evidence>
<reference evidence="2 3" key="1">
    <citation type="submission" date="2018-08" db="EMBL/GenBank/DDBJ databases">
        <title>The metabolism and importance of syntrophic acetate oxidation coupled to methane or sulfide production in haloalkaline environments.</title>
        <authorList>
            <person name="Timmers P.H.A."/>
            <person name="Vavourakis C.D."/>
            <person name="Sorokin D.Y."/>
            <person name="Sinninghe Damste J.S."/>
            <person name="Muyzer G."/>
            <person name="Stams A.J.M."/>
            <person name="Plugge C.M."/>
        </authorList>
    </citation>
    <scope>NUCLEOTIDE SEQUENCE [LARGE SCALE GENOMIC DNA]</scope>
    <source>
        <strain evidence="2">MSAO_Arc3</strain>
    </source>
</reference>
<comment type="caution">
    <text evidence="2">The sequence shown here is derived from an EMBL/GenBank/DDBJ whole genome shotgun (WGS) entry which is preliminary data.</text>
</comment>
<dbReference type="PANTHER" id="PTHR45036:SF1">
    <property type="entry name" value="METHYLTRANSFERASE LIKE 7A"/>
    <property type="match status" value="1"/>
</dbReference>
<dbReference type="GO" id="GO:0008757">
    <property type="term" value="F:S-adenosylmethionine-dependent methyltransferase activity"/>
    <property type="evidence" value="ECO:0007669"/>
    <property type="project" value="InterPro"/>
</dbReference>
<dbReference type="AlphaFoldDB" id="A0A3R7VZ14"/>
<protein>
    <submittedName>
        <fullName evidence="2">Class I SAM-dependent methyltransferase</fullName>
    </submittedName>
</protein>
<evidence type="ECO:0000259" key="1">
    <source>
        <dbReference type="Pfam" id="PF08241"/>
    </source>
</evidence>
<accession>A0A3R7VZ14</accession>
<proteinExistence type="predicted"/>
<dbReference type="InterPro" id="IPR052356">
    <property type="entry name" value="Thiol_S-MT"/>
</dbReference>
<keyword evidence="2" id="KW-0489">Methyltransferase</keyword>
<sequence length="200" mass="23471">MKHGTKYDRIAHLYNILEWPFEHYLFNYWRKEFITQLEGKILDVGIGTGNNIGYYPHNSEIVGIDLSKKMLKYSRNVDTPNKVNLILMDAQMLGFEDNSFDYVVSTFVMCNIYKPHLALKELRRVCKPGGLIINIEHLRSETKSISFIQDLFNPFTKYLLGEYINRDIVYFIQSSGLEVIETKNLKFKDVFKLIISRNID</sequence>
<dbReference type="Proteomes" id="UP000284763">
    <property type="component" value="Unassembled WGS sequence"/>
</dbReference>
<dbReference type="Pfam" id="PF08241">
    <property type="entry name" value="Methyltransf_11"/>
    <property type="match status" value="1"/>
</dbReference>
<dbReference type="SUPFAM" id="SSF53335">
    <property type="entry name" value="S-adenosyl-L-methionine-dependent methyltransferases"/>
    <property type="match status" value="1"/>
</dbReference>
<evidence type="ECO:0000313" key="3">
    <source>
        <dbReference type="Proteomes" id="UP000284763"/>
    </source>
</evidence>
<dbReference type="InterPro" id="IPR013216">
    <property type="entry name" value="Methyltransf_11"/>
</dbReference>
<dbReference type="PANTHER" id="PTHR45036">
    <property type="entry name" value="METHYLTRANSFERASE LIKE 7B"/>
    <property type="match status" value="1"/>
</dbReference>
<organism evidence="2 3">
    <name type="scientific">Methanosalsum natronophilum</name>
    <dbReference type="NCBI Taxonomy" id="768733"/>
    <lineage>
        <taxon>Archaea</taxon>
        <taxon>Methanobacteriati</taxon>
        <taxon>Methanobacteriota</taxon>
        <taxon>Stenosarchaea group</taxon>
        <taxon>Methanomicrobia</taxon>
        <taxon>Methanosarcinales</taxon>
        <taxon>Methanosarcinaceae</taxon>
        <taxon>Methanosalsum</taxon>
    </lineage>
</organism>
<dbReference type="GO" id="GO:0032259">
    <property type="term" value="P:methylation"/>
    <property type="evidence" value="ECO:0007669"/>
    <property type="project" value="UniProtKB-KW"/>
</dbReference>
<feature type="domain" description="Methyltransferase type 11" evidence="1">
    <location>
        <begin position="42"/>
        <end position="133"/>
    </location>
</feature>